<gene>
    <name evidence="2" type="ORF">AGLY_014815</name>
</gene>
<keyword evidence="1" id="KW-0472">Membrane</keyword>
<organism evidence="2 3">
    <name type="scientific">Aphis glycines</name>
    <name type="common">Soybean aphid</name>
    <dbReference type="NCBI Taxonomy" id="307491"/>
    <lineage>
        <taxon>Eukaryota</taxon>
        <taxon>Metazoa</taxon>
        <taxon>Ecdysozoa</taxon>
        <taxon>Arthropoda</taxon>
        <taxon>Hexapoda</taxon>
        <taxon>Insecta</taxon>
        <taxon>Pterygota</taxon>
        <taxon>Neoptera</taxon>
        <taxon>Paraneoptera</taxon>
        <taxon>Hemiptera</taxon>
        <taxon>Sternorrhyncha</taxon>
        <taxon>Aphidomorpha</taxon>
        <taxon>Aphidoidea</taxon>
        <taxon>Aphididae</taxon>
        <taxon>Aphidini</taxon>
        <taxon>Aphis</taxon>
        <taxon>Aphis</taxon>
    </lineage>
</organism>
<accession>A0A6G0T345</accession>
<protein>
    <submittedName>
        <fullName evidence="2">Uncharacterized protein</fullName>
    </submittedName>
</protein>
<reference evidence="2 3" key="1">
    <citation type="submission" date="2019-08" db="EMBL/GenBank/DDBJ databases">
        <title>The genome of the soybean aphid Biotype 1, its phylome, world population structure and adaptation to the North American continent.</title>
        <authorList>
            <person name="Giordano R."/>
            <person name="Donthu R.K."/>
            <person name="Hernandez A.G."/>
            <person name="Wright C.L."/>
            <person name="Zimin A.V."/>
        </authorList>
    </citation>
    <scope>NUCLEOTIDE SEQUENCE [LARGE SCALE GENOMIC DNA]</scope>
    <source>
        <tissue evidence="2">Whole aphids</tissue>
    </source>
</reference>
<evidence type="ECO:0000256" key="1">
    <source>
        <dbReference type="SAM" id="Phobius"/>
    </source>
</evidence>
<evidence type="ECO:0000313" key="3">
    <source>
        <dbReference type="Proteomes" id="UP000475862"/>
    </source>
</evidence>
<evidence type="ECO:0000313" key="2">
    <source>
        <dbReference type="EMBL" id="KAE9524765.1"/>
    </source>
</evidence>
<keyword evidence="1" id="KW-0812">Transmembrane</keyword>
<name>A0A6G0T345_APHGL</name>
<dbReference type="Proteomes" id="UP000475862">
    <property type="component" value="Unassembled WGS sequence"/>
</dbReference>
<keyword evidence="1" id="KW-1133">Transmembrane helix</keyword>
<feature type="transmembrane region" description="Helical" evidence="1">
    <location>
        <begin position="58"/>
        <end position="81"/>
    </location>
</feature>
<proteinExistence type="predicted"/>
<sequence length="173" mass="20153">MYYPTIITQNYLSFNYRSQMALKFKQKLRSMYMYNNTTTPCNLFRLSRHVTIYELAGFAYYQFITTCNILTSINIMILFLLLGEPLEIPFMDHGALIISITDLFLSQIVLKNKIVNKLTILCPGDWTPELNIMIEIISNNQQQKKSRVHQQQLFLSCELFAPPAASSINFYLL</sequence>
<dbReference type="AlphaFoldDB" id="A0A6G0T345"/>
<keyword evidence="3" id="KW-1185">Reference proteome</keyword>
<comment type="caution">
    <text evidence="2">The sequence shown here is derived from an EMBL/GenBank/DDBJ whole genome shotgun (WGS) entry which is preliminary data.</text>
</comment>
<dbReference type="EMBL" id="VYZN01000065">
    <property type="protein sequence ID" value="KAE9524765.1"/>
    <property type="molecule type" value="Genomic_DNA"/>
</dbReference>